<proteinExistence type="predicted"/>
<dbReference type="AlphaFoldDB" id="A0A0F7DC66"/>
<dbReference type="EC" id="1.6.5.3" evidence="3"/>
<dbReference type="Gene3D" id="3.40.50.12280">
    <property type="match status" value="1"/>
</dbReference>
<dbReference type="EMBL" id="CP011267">
    <property type="protein sequence ID" value="AKG92306.1"/>
    <property type="molecule type" value="Genomic_DNA"/>
</dbReference>
<protein>
    <submittedName>
        <fullName evidence="3">NADH dehydrogenase subunit B /NADH dehydrogenase subunit C</fullName>
        <ecNumber evidence="3">1.6.5.3</ecNumber>
    </submittedName>
</protein>
<dbReference type="SUPFAM" id="SSF56770">
    <property type="entry name" value="HydA/Nqo6-like"/>
    <property type="match status" value="1"/>
</dbReference>
<dbReference type="GeneID" id="24802927"/>
<evidence type="ECO:0000259" key="1">
    <source>
        <dbReference type="Pfam" id="PF00329"/>
    </source>
</evidence>
<dbReference type="InParanoid" id="A0A0F7DC66"/>
<dbReference type="PATRIC" id="fig|113653.22.peg.346"/>
<dbReference type="NCBIfam" id="NF005012">
    <property type="entry name" value="PRK06411.1"/>
    <property type="match status" value="1"/>
</dbReference>
<keyword evidence="4" id="KW-1185">Reference proteome</keyword>
<feature type="domain" description="NADH:ubiquinone oxidoreductase-like 20kDa subunit" evidence="2">
    <location>
        <begin position="35"/>
        <end position="141"/>
    </location>
</feature>
<sequence>MDEMIEFLHKGPLAPIKKWGTKWSIWPTHLVTACCGVELAHAFASGYDGERLGVLNFGMARQTNCIVVEGAITRKMARVLKMTYEQMPDPKFVIVMGVCGIKGGLFWNGYHMVKPFEVVPVKYFAPGCPPTPESLLRCFRALQDEIVTGEAKNTIVYPILRREEVEGEKKRKKRPKRVPPSPKYVAENPSVVVDIDRSEKWKEGEELRKQVSDILGELAKKVTITGRYRISARVEKDDFVEAGKRMLEAGFDHVKSVNVIDVPHENKFIVEYTVSSYLKPEFVRLLVTLVSEIDREDAMFPSMIEVWPSADYLERELHDLFGVWFDGNPWMGKNFLLAPDTPKNPLRKDFKLEPEVYVGGDGK</sequence>
<dbReference type="InterPro" id="IPR001268">
    <property type="entry name" value="NADH_UbQ_OxRdtase_30kDa_su"/>
</dbReference>
<name>A0A0F7DC66_9EURY</name>
<evidence type="ECO:0000313" key="3">
    <source>
        <dbReference type="EMBL" id="AKG92306.1"/>
    </source>
</evidence>
<feature type="domain" description="NADH:ubiquinone oxidoreductase 30kDa subunit" evidence="1">
    <location>
        <begin position="233"/>
        <end position="354"/>
    </location>
</feature>
<dbReference type="InterPro" id="IPR037232">
    <property type="entry name" value="NADH_quin_OxRdtase_su_C/D-like"/>
</dbReference>
<dbReference type="RefSeq" id="WP_052747718.1">
    <property type="nucleotide sequence ID" value="NZ_CP011267.1"/>
</dbReference>
<dbReference type="GO" id="GO:0016491">
    <property type="term" value="F:oxidoreductase activity"/>
    <property type="evidence" value="ECO:0007669"/>
    <property type="project" value="UniProtKB-KW"/>
</dbReference>
<dbReference type="PANTHER" id="PTHR11995:SF14">
    <property type="entry name" value="NADH DEHYDROGENASE [UBIQUINONE] IRON-SULFUR PROTEIN 7, MITOCHONDRIAL"/>
    <property type="match status" value="1"/>
</dbReference>
<organism evidence="3 4">
    <name type="scientific">Geoglobus ahangari</name>
    <dbReference type="NCBI Taxonomy" id="113653"/>
    <lineage>
        <taxon>Archaea</taxon>
        <taxon>Methanobacteriati</taxon>
        <taxon>Methanobacteriota</taxon>
        <taxon>Archaeoglobi</taxon>
        <taxon>Archaeoglobales</taxon>
        <taxon>Archaeoglobaceae</taxon>
        <taxon>Geoglobus</taxon>
    </lineage>
</organism>
<accession>A0A0F7DC66</accession>
<dbReference type="GO" id="GO:0051536">
    <property type="term" value="F:iron-sulfur cluster binding"/>
    <property type="evidence" value="ECO:0007669"/>
    <property type="project" value="InterPro"/>
</dbReference>
<gene>
    <name evidence="3" type="ORF">GAH_00341</name>
</gene>
<dbReference type="GO" id="GO:0015990">
    <property type="term" value="P:electron transport coupled proton transport"/>
    <property type="evidence" value="ECO:0007669"/>
    <property type="project" value="TreeGrafter"/>
</dbReference>
<dbReference type="STRING" id="113653.GAH_00341"/>
<dbReference type="GO" id="GO:0009060">
    <property type="term" value="P:aerobic respiration"/>
    <property type="evidence" value="ECO:0007669"/>
    <property type="project" value="TreeGrafter"/>
</dbReference>
<dbReference type="GO" id="GO:0008137">
    <property type="term" value="F:NADH dehydrogenase (ubiquinone) activity"/>
    <property type="evidence" value="ECO:0007669"/>
    <property type="project" value="InterPro"/>
</dbReference>
<dbReference type="SUPFAM" id="SSF143243">
    <property type="entry name" value="Nqo5-like"/>
    <property type="match status" value="1"/>
</dbReference>
<dbReference type="Pfam" id="PF00329">
    <property type="entry name" value="Complex1_30kDa"/>
    <property type="match status" value="1"/>
</dbReference>
<dbReference type="Pfam" id="PF01058">
    <property type="entry name" value="Oxidored_q6"/>
    <property type="match status" value="1"/>
</dbReference>
<dbReference type="KEGG" id="gah:GAH_00341"/>
<dbReference type="HOGENOM" id="CLU_770746_0_0_2"/>
<dbReference type="PANTHER" id="PTHR11995">
    <property type="entry name" value="NADH DEHYDROGENASE"/>
    <property type="match status" value="1"/>
</dbReference>
<evidence type="ECO:0000259" key="2">
    <source>
        <dbReference type="Pfam" id="PF01058"/>
    </source>
</evidence>
<reference evidence="3 4" key="1">
    <citation type="submission" date="2015-04" db="EMBL/GenBank/DDBJ databases">
        <title>The complete genome sequence of the hyperthermophilic, obligate iron-reducing archaeon Geoglobus ahangari strain 234T.</title>
        <authorList>
            <person name="Manzella M.P."/>
            <person name="Holmes D.E."/>
            <person name="Rocheleau J.M."/>
            <person name="Chung A."/>
            <person name="Reguera G."/>
            <person name="Kashefi K."/>
        </authorList>
    </citation>
    <scope>NUCLEOTIDE SEQUENCE [LARGE SCALE GENOMIC DNA]</scope>
    <source>
        <strain evidence="3 4">234</strain>
    </source>
</reference>
<evidence type="ECO:0000313" key="4">
    <source>
        <dbReference type="Proteomes" id="UP000034723"/>
    </source>
</evidence>
<dbReference type="Proteomes" id="UP000034723">
    <property type="component" value="Chromosome"/>
</dbReference>
<dbReference type="Gene3D" id="3.30.460.80">
    <property type="entry name" value="NADH:ubiquinone oxidoreductase, 30kDa subunit"/>
    <property type="match status" value="1"/>
</dbReference>
<keyword evidence="3" id="KW-0560">Oxidoreductase</keyword>
<dbReference type="GO" id="GO:0045271">
    <property type="term" value="C:respiratory chain complex I"/>
    <property type="evidence" value="ECO:0007669"/>
    <property type="project" value="TreeGrafter"/>
</dbReference>
<dbReference type="OrthoDB" id="5740at2157"/>
<dbReference type="InterPro" id="IPR006137">
    <property type="entry name" value="NADH_UbQ_OxRdtase-like_20kDa"/>
</dbReference>